<proteinExistence type="predicted"/>
<dbReference type="OrthoDB" id="9816009at2"/>
<gene>
    <name evidence="2" type="ORF">DC363_07505</name>
</gene>
<dbReference type="RefSeq" id="WP_108640513.1">
    <property type="nucleotide sequence ID" value="NZ_QCYG01000004.1"/>
</dbReference>
<dbReference type="AlphaFoldDB" id="A0A2T7FXW5"/>
<reference evidence="2 3" key="1">
    <citation type="submission" date="2018-04" db="EMBL/GenBank/DDBJ databases">
        <title>Pelagivirga bohaiensis gen. nov., sp. nov., a bacterium isolated from the Bohai Sea.</title>
        <authorList>
            <person name="Ji X."/>
        </authorList>
    </citation>
    <scope>NUCLEOTIDE SEQUENCE [LARGE SCALE GENOMIC DNA]</scope>
    <source>
        <strain evidence="2 3">BH-SD16</strain>
    </source>
</reference>
<comment type="caution">
    <text evidence="2">The sequence shown here is derived from an EMBL/GenBank/DDBJ whole genome shotgun (WGS) entry which is preliminary data.</text>
</comment>
<feature type="region of interest" description="Disordered" evidence="1">
    <location>
        <begin position="21"/>
        <end position="69"/>
    </location>
</feature>
<dbReference type="EMBL" id="QCYG01000004">
    <property type="protein sequence ID" value="PVA06978.1"/>
    <property type="molecule type" value="Genomic_DNA"/>
</dbReference>
<sequence>MLDLVLPLFIGLALGIAPPAAPEGVTADTGGPGPEAAEPSLAEGSGDHLDASRTPEPQDPTGKFTTATEVRPILDMTKGNWIGVREYEGQDLLYFTHLMAWRCGLWDIRYGINGAPAEEVMAMEPCNTDHAQPNAMIDVENFLPYVAFPLQSIDSVSVEIVYDDGTTDAAEFTRDEVRIP</sequence>
<accession>A0A2T7FXW5</accession>
<evidence type="ECO:0000313" key="3">
    <source>
        <dbReference type="Proteomes" id="UP000244817"/>
    </source>
</evidence>
<evidence type="ECO:0000256" key="1">
    <source>
        <dbReference type="SAM" id="MobiDB-lite"/>
    </source>
</evidence>
<organism evidence="2 3">
    <name type="scientific">Thalassorhabdomicrobium marinisediminis</name>
    <dbReference type="NCBI Taxonomy" id="2170577"/>
    <lineage>
        <taxon>Bacteria</taxon>
        <taxon>Pseudomonadati</taxon>
        <taxon>Pseudomonadota</taxon>
        <taxon>Alphaproteobacteria</taxon>
        <taxon>Rhodobacterales</taxon>
        <taxon>Paracoccaceae</taxon>
        <taxon>Thalassorhabdomicrobium</taxon>
    </lineage>
</organism>
<protein>
    <submittedName>
        <fullName evidence="2">Uncharacterized protein</fullName>
    </submittedName>
</protein>
<keyword evidence="3" id="KW-1185">Reference proteome</keyword>
<evidence type="ECO:0000313" key="2">
    <source>
        <dbReference type="EMBL" id="PVA06978.1"/>
    </source>
</evidence>
<dbReference type="Proteomes" id="UP000244817">
    <property type="component" value="Unassembled WGS sequence"/>
</dbReference>
<name>A0A2T7FXW5_9RHOB</name>